<accession>A0ACB1AJN0</accession>
<evidence type="ECO:0000313" key="1">
    <source>
        <dbReference type="EMBL" id="CAK5091716.1"/>
    </source>
</evidence>
<dbReference type="Proteomes" id="UP001497535">
    <property type="component" value="Unassembled WGS sequence"/>
</dbReference>
<reference evidence="1" key="1">
    <citation type="submission" date="2023-11" db="EMBL/GenBank/DDBJ databases">
        <authorList>
            <person name="Poullet M."/>
        </authorList>
    </citation>
    <scope>NUCLEOTIDE SEQUENCE</scope>
    <source>
        <strain evidence="1">E1834</strain>
    </source>
</reference>
<sequence length="291" mass="33670">MFQQKQQFKAISLELLVDIFKSVCGYPNIIIKEEVEEIKEGMNISKIKQKCFVFRIKFVKNILISSSIINVFCREVLHKKLKLFKYTTKMDQNKKDLKQHKINLELLQVQEEEINNEQQRLEEEHQQQLIDFNTKREQLGQQKQKIAMQKLEEEGIIRELESQEKEKESGGTSSSHNMVDPSVEPTDTSVHNQDDSLFQSTSTVLFSSYQQPLSGFSNMGQINQVAYSNPPIVPNLIQHKSFAGGKMRPTKPVKQHQHPGNPQQITCPHRGCGSVFKKEADLNRHLAWHKK</sequence>
<organism evidence="1 2">
    <name type="scientific">Meloidogyne enterolobii</name>
    <name type="common">Root-knot nematode worm</name>
    <name type="synonym">Meloidogyne mayaguensis</name>
    <dbReference type="NCBI Taxonomy" id="390850"/>
    <lineage>
        <taxon>Eukaryota</taxon>
        <taxon>Metazoa</taxon>
        <taxon>Ecdysozoa</taxon>
        <taxon>Nematoda</taxon>
        <taxon>Chromadorea</taxon>
        <taxon>Rhabditida</taxon>
        <taxon>Tylenchina</taxon>
        <taxon>Tylenchomorpha</taxon>
        <taxon>Tylenchoidea</taxon>
        <taxon>Meloidogynidae</taxon>
        <taxon>Meloidogyninae</taxon>
        <taxon>Meloidogyne</taxon>
    </lineage>
</organism>
<evidence type="ECO:0000313" key="2">
    <source>
        <dbReference type="Proteomes" id="UP001497535"/>
    </source>
</evidence>
<protein>
    <submittedName>
        <fullName evidence="1">Uncharacterized protein</fullName>
    </submittedName>
</protein>
<comment type="caution">
    <text evidence="1">The sequence shown here is derived from an EMBL/GenBank/DDBJ whole genome shotgun (WGS) entry which is preliminary data.</text>
</comment>
<dbReference type="EMBL" id="CAVMJV010000089">
    <property type="protein sequence ID" value="CAK5091716.1"/>
    <property type="molecule type" value="Genomic_DNA"/>
</dbReference>
<name>A0ACB1AJN0_MELEN</name>
<proteinExistence type="predicted"/>
<keyword evidence="2" id="KW-1185">Reference proteome</keyword>
<gene>
    <name evidence="1" type="ORF">MENTE1834_LOCUS39573</name>
</gene>